<dbReference type="PROSITE" id="PS50097">
    <property type="entry name" value="BTB"/>
    <property type="match status" value="1"/>
</dbReference>
<evidence type="ECO:0000313" key="2">
    <source>
        <dbReference type="EMBL" id="KAL3080215.1"/>
    </source>
</evidence>
<accession>A0ABD2IRK6</accession>
<organism evidence="2 3">
    <name type="scientific">Heterodera trifolii</name>
    <dbReference type="NCBI Taxonomy" id="157864"/>
    <lineage>
        <taxon>Eukaryota</taxon>
        <taxon>Metazoa</taxon>
        <taxon>Ecdysozoa</taxon>
        <taxon>Nematoda</taxon>
        <taxon>Chromadorea</taxon>
        <taxon>Rhabditida</taxon>
        <taxon>Tylenchina</taxon>
        <taxon>Tylenchomorpha</taxon>
        <taxon>Tylenchoidea</taxon>
        <taxon>Heteroderidae</taxon>
        <taxon>Heteroderinae</taxon>
        <taxon>Heterodera</taxon>
    </lineage>
</organism>
<dbReference type="PANTHER" id="PTHR45774">
    <property type="entry name" value="BTB/POZ DOMAIN-CONTAINING"/>
    <property type="match status" value="1"/>
</dbReference>
<dbReference type="Pfam" id="PF00651">
    <property type="entry name" value="BTB"/>
    <property type="match status" value="1"/>
</dbReference>
<proteinExistence type="predicted"/>
<name>A0ABD2IRK6_9BILA</name>
<dbReference type="EMBL" id="JBICBT010001170">
    <property type="protein sequence ID" value="KAL3080215.1"/>
    <property type="molecule type" value="Genomic_DNA"/>
</dbReference>
<protein>
    <recommendedName>
        <fullName evidence="1">BTB domain-containing protein</fullName>
    </recommendedName>
</protein>
<dbReference type="PANTHER" id="PTHR45774:SF3">
    <property type="entry name" value="BTB (POZ) DOMAIN-CONTAINING 2B-RELATED"/>
    <property type="match status" value="1"/>
</dbReference>
<comment type="caution">
    <text evidence="2">The sequence shown here is derived from an EMBL/GenBank/DDBJ whole genome shotgun (WGS) entry which is preliminary data.</text>
</comment>
<dbReference type="InterPro" id="IPR000210">
    <property type="entry name" value="BTB/POZ_dom"/>
</dbReference>
<sequence length="889" mass="102394">MAKHFGEKLSSQFWEHSGKEIGDELDKTDCAFVQLGIALLHRVEFNHFEYTKFAQNASKVCGREAHKEFNRSEYYKYNITDNNTPDIRCFALEMELFNNEPSWNYAKVVGIDFNKCKAVIQFGEALQQIVQSQFDTVTKGPIQIKGQRRILNLNEFKIFRQILESIEDKENCARIRNYLQKFNKKLSLAEKISALEELANILGQIIRDYKEEPLQLHKPLMTFDNYQWVNFKLLLTLAIRLSAKIEQIGLFLSTLISASNNCYASYEFFDYKIQIRDNKLVEINSPTWLLPYYVNYENQNEIKLKEARENFHFLFALSKFSPTLFEVFKMAKTLSKIDANGDIRSADQTSDSRIFQFVLQFLTKSNLTEQNKINVQNCFCILSFFVEQLLEKAINTKRFPLVGIESISMAHERFAEKQQQLCADKSISSEIRKYFGESIVNFAKAVELDFDFDNDIQQIVPVLLMELEKLNENKVWNNANPKIFKTVEWNLLELELKAKMAKPDTLAERMKLLLSTGNGADVYFLVGEGDAKEANHLIAAHKLILMSASEVFESMFRFDAQNTKNGNDPSNPIVISDITSDVFEAMLSFIYTDNLSAVNGENVAEMLYAAKKYNVNGLVKRIRNFNVSELRNVFRAFAMGRLVEEEHLAVNEELSIWNAALRWADAQCHQKGKQCSGQNRRAVLGPALFKIRFSQINRGDFYKYIVPADVLTVGEIDAILYHFLPNQPMPSIQNNELQFPTNRRSTYDDPNKAHGMLAMKIEMSDLLLNNSKHVSRAVHIQALPWRIAVHKSKYSLRFYAQYDTTKLKMTFNYKCPYTATIRIISQREGRSDYVRSGQGTISSDDPYHSCYIGHIQLSQLVLPNNGWYCADENAVKVTMEVETGAQCDK</sequence>
<gene>
    <name evidence="2" type="ORF">niasHT_035735</name>
</gene>
<reference evidence="2 3" key="1">
    <citation type="submission" date="2024-10" db="EMBL/GenBank/DDBJ databases">
        <authorList>
            <person name="Kim D."/>
        </authorList>
    </citation>
    <scope>NUCLEOTIDE SEQUENCE [LARGE SCALE GENOMIC DNA]</scope>
    <source>
        <strain evidence="2">BH-2024</strain>
    </source>
</reference>
<dbReference type="SMART" id="SM00225">
    <property type="entry name" value="BTB"/>
    <property type="match status" value="1"/>
</dbReference>
<dbReference type="AlphaFoldDB" id="A0ABD2IRK6"/>
<evidence type="ECO:0000259" key="1">
    <source>
        <dbReference type="PROSITE" id="PS50097"/>
    </source>
</evidence>
<dbReference type="Proteomes" id="UP001620626">
    <property type="component" value="Unassembled WGS sequence"/>
</dbReference>
<feature type="domain" description="BTB" evidence="1">
    <location>
        <begin position="520"/>
        <end position="599"/>
    </location>
</feature>
<dbReference type="Gene3D" id="3.30.710.10">
    <property type="entry name" value="Potassium Channel Kv1.1, Chain A"/>
    <property type="match status" value="1"/>
</dbReference>
<dbReference type="SUPFAM" id="SSF54695">
    <property type="entry name" value="POZ domain"/>
    <property type="match status" value="1"/>
</dbReference>
<keyword evidence="3" id="KW-1185">Reference proteome</keyword>
<dbReference type="InterPro" id="IPR011333">
    <property type="entry name" value="SKP1/BTB/POZ_sf"/>
</dbReference>
<dbReference type="CDD" id="cd18186">
    <property type="entry name" value="BTB_POZ_ZBTB_KLHL-like"/>
    <property type="match status" value="1"/>
</dbReference>
<evidence type="ECO:0000313" key="3">
    <source>
        <dbReference type="Proteomes" id="UP001620626"/>
    </source>
</evidence>